<keyword evidence="4" id="KW-1185">Reference proteome</keyword>
<dbReference type="HOGENOM" id="CLU_909843_0_0_1"/>
<keyword evidence="1" id="KW-0812">Transmembrane</keyword>
<gene>
    <name evidence="2" type="ORF">CAPTEDRAFT_222794</name>
</gene>
<organism evidence="2">
    <name type="scientific">Capitella teleta</name>
    <name type="common">Polychaete worm</name>
    <dbReference type="NCBI Taxonomy" id="283909"/>
    <lineage>
        <taxon>Eukaryota</taxon>
        <taxon>Metazoa</taxon>
        <taxon>Spiralia</taxon>
        <taxon>Lophotrochozoa</taxon>
        <taxon>Annelida</taxon>
        <taxon>Polychaeta</taxon>
        <taxon>Sedentaria</taxon>
        <taxon>Scolecida</taxon>
        <taxon>Capitellidae</taxon>
        <taxon>Capitella</taxon>
    </lineage>
</organism>
<evidence type="ECO:0000256" key="1">
    <source>
        <dbReference type="SAM" id="Phobius"/>
    </source>
</evidence>
<dbReference type="EMBL" id="KB292163">
    <property type="protein sequence ID" value="ELU18060.1"/>
    <property type="molecule type" value="Genomic_DNA"/>
</dbReference>
<name>R7VLZ1_CAPTE</name>
<dbReference type="Proteomes" id="UP000014760">
    <property type="component" value="Unassembled WGS sequence"/>
</dbReference>
<dbReference type="AlphaFoldDB" id="R7VLZ1"/>
<reference evidence="3" key="3">
    <citation type="submission" date="2015-06" db="UniProtKB">
        <authorList>
            <consortium name="EnsemblMetazoa"/>
        </authorList>
    </citation>
    <scope>IDENTIFICATION</scope>
</reference>
<keyword evidence="1" id="KW-0472">Membrane</keyword>
<accession>R7VLZ1</accession>
<evidence type="ECO:0000313" key="4">
    <source>
        <dbReference type="Proteomes" id="UP000014760"/>
    </source>
</evidence>
<evidence type="ECO:0000313" key="3">
    <source>
        <dbReference type="EnsemblMetazoa" id="CapteP222794"/>
    </source>
</evidence>
<dbReference type="EnsemblMetazoa" id="CapteT222794">
    <property type="protein sequence ID" value="CapteP222794"/>
    <property type="gene ID" value="CapteG222794"/>
</dbReference>
<protein>
    <submittedName>
        <fullName evidence="2 3">Uncharacterized protein</fullName>
    </submittedName>
</protein>
<proteinExistence type="predicted"/>
<dbReference type="EMBL" id="AMQN01003895">
    <property type="status" value="NOT_ANNOTATED_CDS"/>
    <property type="molecule type" value="Genomic_DNA"/>
</dbReference>
<feature type="transmembrane region" description="Helical" evidence="1">
    <location>
        <begin position="46"/>
        <end position="70"/>
    </location>
</feature>
<reference evidence="2 4" key="2">
    <citation type="journal article" date="2013" name="Nature">
        <title>Insights into bilaterian evolution from three spiralian genomes.</title>
        <authorList>
            <person name="Simakov O."/>
            <person name="Marletaz F."/>
            <person name="Cho S.J."/>
            <person name="Edsinger-Gonzales E."/>
            <person name="Havlak P."/>
            <person name="Hellsten U."/>
            <person name="Kuo D.H."/>
            <person name="Larsson T."/>
            <person name="Lv J."/>
            <person name="Arendt D."/>
            <person name="Savage R."/>
            <person name="Osoegawa K."/>
            <person name="de Jong P."/>
            <person name="Grimwood J."/>
            <person name="Chapman J.A."/>
            <person name="Shapiro H."/>
            <person name="Aerts A."/>
            <person name="Otillar R.P."/>
            <person name="Terry A.Y."/>
            <person name="Boore J.L."/>
            <person name="Grigoriev I.V."/>
            <person name="Lindberg D.R."/>
            <person name="Seaver E.C."/>
            <person name="Weisblat D.A."/>
            <person name="Putnam N.H."/>
            <person name="Rokhsar D.S."/>
        </authorList>
    </citation>
    <scope>NUCLEOTIDE SEQUENCE</scope>
    <source>
        <strain evidence="2 4">I ESC-2004</strain>
    </source>
</reference>
<reference evidence="4" key="1">
    <citation type="submission" date="2012-12" db="EMBL/GenBank/DDBJ databases">
        <authorList>
            <person name="Hellsten U."/>
            <person name="Grimwood J."/>
            <person name="Chapman J.A."/>
            <person name="Shapiro H."/>
            <person name="Aerts A."/>
            <person name="Otillar R.P."/>
            <person name="Terry A.Y."/>
            <person name="Boore J.L."/>
            <person name="Simakov O."/>
            <person name="Marletaz F."/>
            <person name="Cho S.-J."/>
            <person name="Edsinger-Gonzales E."/>
            <person name="Havlak P."/>
            <person name="Kuo D.-H."/>
            <person name="Larsson T."/>
            <person name="Lv J."/>
            <person name="Arendt D."/>
            <person name="Savage R."/>
            <person name="Osoegawa K."/>
            <person name="de Jong P."/>
            <person name="Lindberg D.R."/>
            <person name="Seaver E.C."/>
            <person name="Weisblat D.A."/>
            <person name="Putnam N.H."/>
            <person name="Grigoriev I.V."/>
            <person name="Rokhsar D.S."/>
        </authorList>
    </citation>
    <scope>NUCLEOTIDE SEQUENCE</scope>
    <source>
        <strain evidence="4">I ESC-2004</strain>
    </source>
</reference>
<sequence>MVTVAKAPLNPTGESDINVLLHSTSGFRSQPPVSGEQSMPTDDASISLVLALPTAGILLVVFCLITALVFCRVKKKFASQDPKLLYYCSSVDPAQRFVIVEMTSKGEDDWIFATHNACRCHGNETPQPDADEKTSADVKEIPVEGVSFRQIRSFSEGDLTERPSAASPTPSALSTYTSGTFSVDDADLKALGTHKNAKVLSQSEVSINVHSCPPSPLYQHREVKDRIGVLTTQGHPHFYAGSGIFIPLSASEAHLVNLTSQTKTNDVMTQSDDVINGCQEKRSYAVLAYRMGQQRLDAQWEMRTNL</sequence>
<evidence type="ECO:0000313" key="2">
    <source>
        <dbReference type="EMBL" id="ELU18060.1"/>
    </source>
</evidence>
<keyword evidence="1" id="KW-1133">Transmembrane helix</keyword>